<dbReference type="SUPFAM" id="SSF51126">
    <property type="entry name" value="Pectin lyase-like"/>
    <property type="match status" value="1"/>
</dbReference>
<dbReference type="GO" id="GO:0044423">
    <property type="term" value="C:virion component"/>
    <property type="evidence" value="ECO:0007669"/>
    <property type="project" value="UniProtKB-KW"/>
</dbReference>
<reference evidence="3" key="1">
    <citation type="submission" date="2020-05" db="EMBL/GenBank/DDBJ databases">
        <authorList>
            <person name="Chiriac C."/>
            <person name="Salcher M."/>
            <person name="Ghai R."/>
            <person name="Kavagutti S V."/>
        </authorList>
    </citation>
    <scope>NUCLEOTIDE SEQUENCE</scope>
</reference>
<proteinExistence type="predicted"/>
<keyword evidence="2" id="KW-0946">Virion</keyword>
<dbReference type="EMBL" id="LR798355">
    <property type="protein sequence ID" value="CAB5225939.1"/>
    <property type="molecule type" value="Genomic_DNA"/>
</dbReference>
<dbReference type="GO" id="GO:0019058">
    <property type="term" value="P:viral life cycle"/>
    <property type="evidence" value="ECO:0007669"/>
    <property type="project" value="UniProtKB-ARBA"/>
</dbReference>
<gene>
    <name evidence="3" type="ORF">UFOVP757_16</name>
</gene>
<sequence length="733" mass="75278">MATYYVRTDGNNGNTGLGQTTAQAWATVAYALGSTSTSGGAGLVAGDILYIAPGVYRGAITLGMASAASTISVIGDPLCTQFSGISAGEVVLTVAVSDSAVSTTTLISATSKNFISWQGILFDGSTASFNVNLSGCSNWTFTKCNFSSAIAQNFTPSNIQAAYAAGVVSNLTIDRCSFFCGGCLNLLNTNHSTSTDVNVVIKDVFCLGPLLRTGGNTVGASTNAVGIAVRNCTSINNAFGGVLAYNSVAGAITVRNCVMVGGTPLESGALATNITEDYNRLYAVTPRAGVPTGTNSIVGYHALETFNRPMSGLPFSYLGATSYLGANYNSGNSSGAPTFDMFTTNWTGANPDRGAISWTQTSSITNYVPTERNASTITIAPGSTSQSIELYLGATGLTASTSGLSARYNRTRTASVSIPLVARTIAQAWTAGGFAEVDATNMPGVYRLDIPDAALAAGADDVTLVVRGASGTNGAVMTVKLSSGGLTSAQTASAVWGATVAGYNTATDFGGVVNETRSVVGSTEAYVLDVPNQVWNELTSTHTTHGTFGWNILRADQQSKQGLVTLHSSGGINRVDADVHAIVNDTDAAIELKGALLHNGTDYISAELLSPTSPATTLRMGPYSVVADQTKQEINVDILTGASLPVVLQLVDANGTGIPLTGATLSVKIYTTSGTLVATYTGTASYSDAGFVTFTLTSAVTATPGTYYVTVTRSSGATDTSIYGGLRLYVRSN</sequence>
<dbReference type="GO" id="GO:0051701">
    <property type="term" value="P:biological process involved in interaction with host"/>
    <property type="evidence" value="ECO:0007669"/>
    <property type="project" value="UniProtKB-ARBA"/>
</dbReference>
<organism evidence="3">
    <name type="scientific">uncultured Caudovirales phage</name>
    <dbReference type="NCBI Taxonomy" id="2100421"/>
    <lineage>
        <taxon>Viruses</taxon>
        <taxon>Duplodnaviria</taxon>
        <taxon>Heunggongvirae</taxon>
        <taxon>Uroviricota</taxon>
        <taxon>Caudoviricetes</taxon>
        <taxon>Peduoviridae</taxon>
        <taxon>Maltschvirus</taxon>
        <taxon>Maltschvirus maltsch</taxon>
    </lineage>
</organism>
<dbReference type="InterPro" id="IPR011050">
    <property type="entry name" value="Pectin_lyase_fold/virulence"/>
</dbReference>
<evidence type="ECO:0000313" key="3">
    <source>
        <dbReference type="EMBL" id="CAB5225939.1"/>
    </source>
</evidence>
<protein>
    <submittedName>
        <fullName evidence="3">Uncharacterized protein</fullName>
    </submittedName>
</protein>
<evidence type="ECO:0000256" key="2">
    <source>
        <dbReference type="ARBA" id="ARBA00022844"/>
    </source>
</evidence>
<comment type="subcellular location">
    <subcellularLocation>
        <location evidence="1">Virion</location>
    </subcellularLocation>
</comment>
<name>A0A6J7X507_9CAUD</name>
<evidence type="ECO:0000256" key="1">
    <source>
        <dbReference type="ARBA" id="ARBA00004328"/>
    </source>
</evidence>
<accession>A0A6J7X507</accession>